<dbReference type="AlphaFoldDB" id="A0A195E2W1"/>
<organism evidence="1 2">
    <name type="scientific">Trachymyrmex cornetzi</name>
    <dbReference type="NCBI Taxonomy" id="471704"/>
    <lineage>
        <taxon>Eukaryota</taxon>
        <taxon>Metazoa</taxon>
        <taxon>Ecdysozoa</taxon>
        <taxon>Arthropoda</taxon>
        <taxon>Hexapoda</taxon>
        <taxon>Insecta</taxon>
        <taxon>Pterygota</taxon>
        <taxon>Neoptera</taxon>
        <taxon>Endopterygota</taxon>
        <taxon>Hymenoptera</taxon>
        <taxon>Apocrita</taxon>
        <taxon>Aculeata</taxon>
        <taxon>Formicoidea</taxon>
        <taxon>Formicidae</taxon>
        <taxon>Myrmicinae</taxon>
        <taxon>Trachymyrmex</taxon>
    </lineage>
</organism>
<reference evidence="1 2" key="1">
    <citation type="submission" date="2015-09" db="EMBL/GenBank/DDBJ databases">
        <title>Trachymyrmex cornetzi WGS genome.</title>
        <authorList>
            <person name="Nygaard S."/>
            <person name="Hu H."/>
            <person name="Boomsma J."/>
            <person name="Zhang G."/>
        </authorList>
    </citation>
    <scope>NUCLEOTIDE SEQUENCE [LARGE SCALE GENOMIC DNA]</scope>
    <source>
        <strain evidence="1">Tcor2-1</strain>
        <tissue evidence="1">Whole body</tissue>
    </source>
</reference>
<evidence type="ECO:0000313" key="2">
    <source>
        <dbReference type="Proteomes" id="UP000078492"/>
    </source>
</evidence>
<accession>A0A195E2W1</accession>
<keyword evidence="2" id="KW-1185">Reference proteome</keyword>
<dbReference type="Proteomes" id="UP000078492">
    <property type="component" value="Unassembled WGS sequence"/>
</dbReference>
<proteinExistence type="predicted"/>
<protein>
    <submittedName>
        <fullName evidence="1">Uncharacterized protein</fullName>
    </submittedName>
</protein>
<dbReference type="EMBL" id="KQ979763">
    <property type="protein sequence ID" value="KYN19247.1"/>
    <property type="molecule type" value="Genomic_DNA"/>
</dbReference>
<sequence length="88" mass="9918">MNKKAVDHDIPDQNSRSCRVLSIALSDIIRHSGNVNFRDHCFEVLRTDSSFGAQMALSTNLLSIVSRNHSAREKQAETMEDDTIKNTE</sequence>
<evidence type="ECO:0000313" key="1">
    <source>
        <dbReference type="EMBL" id="KYN19247.1"/>
    </source>
</evidence>
<name>A0A195E2W1_9HYME</name>
<gene>
    <name evidence="1" type="ORF">ALC57_08424</name>
</gene>